<organism evidence="2 3">
    <name type="scientific">Anopheles culicifacies</name>
    <dbReference type="NCBI Taxonomy" id="139723"/>
    <lineage>
        <taxon>Eukaryota</taxon>
        <taxon>Metazoa</taxon>
        <taxon>Ecdysozoa</taxon>
        <taxon>Arthropoda</taxon>
        <taxon>Hexapoda</taxon>
        <taxon>Insecta</taxon>
        <taxon>Pterygota</taxon>
        <taxon>Neoptera</taxon>
        <taxon>Endopterygota</taxon>
        <taxon>Diptera</taxon>
        <taxon>Nematocera</taxon>
        <taxon>Culicoidea</taxon>
        <taxon>Culicidae</taxon>
        <taxon>Anophelinae</taxon>
        <taxon>Anopheles</taxon>
        <taxon>culicifacies species complex</taxon>
    </lineage>
</organism>
<dbReference type="VEuPathDB" id="VectorBase:ACUA003855"/>
<protein>
    <submittedName>
        <fullName evidence="2">Uncharacterized protein</fullName>
    </submittedName>
</protein>
<reference evidence="2" key="2">
    <citation type="submission" date="2020-05" db="UniProtKB">
        <authorList>
            <consortium name="EnsemblMetazoa"/>
        </authorList>
    </citation>
    <scope>IDENTIFICATION</scope>
    <source>
        <strain evidence="2">A-37</strain>
    </source>
</reference>
<evidence type="ECO:0000256" key="1">
    <source>
        <dbReference type="SAM" id="Phobius"/>
    </source>
</evidence>
<proteinExistence type="predicted"/>
<accession>A0A182LWU0</accession>
<keyword evidence="1" id="KW-0812">Transmembrane</keyword>
<dbReference type="EnsemblMetazoa" id="ACUA003855-RA">
    <property type="protein sequence ID" value="ACUA003855-PA"/>
    <property type="gene ID" value="ACUA003855"/>
</dbReference>
<feature type="transmembrane region" description="Helical" evidence="1">
    <location>
        <begin position="97"/>
        <end position="118"/>
    </location>
</feature>
<dbReference type="Proteomes" id="UP000075883">
    <property type="component" value="Unassembled WGS sequence"/>
</dbReference>
<evidence type="ECO:0000313" key="3">
    <source>
        <dbReference type="Proteomes" id="UP000075883"/>
    </source>
</evidence>
<reference evidence="3" key="1">
    <citation type="submission" date="2013-09" db="EMBL/GenBank/DDBJ databases">
        <title>The Genome Sequence of Anopheles culicifacies species A.</title>
        <authorList>
            <consortium name="The Broad Institute Genomics Platform"/>
            <person name="Neafsey D.E."/>
            <person name="Besansky N."/>
            <person name="Howell P."/>
            <person name="Walton C."/>
            <person name="Young S.K."/>
            <person name="Zeng Q."/>
            <person name="Gargeya S."/>
            <person name="Fitzgerald M."/>
            <person name="Haas B."/>
            <person name="Abouelleil A."/>
            <person name="Allen A.W."/>
            <person name="Alvarado L."/>
            <person name="Arachchi H.M."/>
            <person name="Berlin A.M."/>
            <person name="Chapman S.B."/>
            <person name="Gainer-Dewar J."/>
            <person name="Goldberg J."/>
            <person name="Griggs A."/>
            <person name="Gujja S."/>
            <person name="Hansen M."/>
            <person name="Howarth C."/>
            <person name="Imamovic A."/>
            <person name="Ireland A."/>
            <person name="Larimer J."/>
            <person name="McCowan C."/>
            <person name="Murphy C."/>
            <person name="Pearson M."/>
            <person name="Poon T.W."/>
            <person name="Priest M."/>
            <person name="Roberts A."/>
            <person name="Saif S."/>
            <person name="Shea T."/>
            <person name="Sisk P."/>
            <person name="Sykes S."/>
            <person name="Wortman J."/>
            <person name="Nusbaum C."/>
            <person name="Birren B."/>
        </authorList>
    </citation>
    <scope>NUCLEOTIDE SEQUENCE [LARGE SCALE GENOMIC DNA]</scope>
    <source>
        <strain evidence="3">A-37</strain>
    </source>
</reference>
<keyword evidence="1" id="KW-1133">Transmembrane helix</keyword>
<dbReference type="EMBL" id="AXCM01010642">
    <property type="status" value="NOT_ANNOTATED_CDS"/>
    <property type="molecule type" value="Genomic_DNA"/>
</dbReference>
<name>A0A182LWU0_9DIPT</name>
<sequence length="126" mass="13959">MGTTFTNGRSFWDGAYFVPVLDRQGVCECVRAWREELSWATGRTRVKRFISLSSPGVKRRTEATETASHSGDGAHTGRLLQRVPRVPAGRARFCVPFAGSFGCCLPLAVCPVCGFYAARFGRIRKR</sequence>
<keyword evidence="3" id="KW-1185">Reference proteome</keyword>
<evidence type="ECO:0000313" key="2">
    <source>
        <dbReference type="EnsemblMetazoa" id="ACUA003855-PA"/>
    </source>
</evidence>
<keyword evidence="1" id="KW-0472">Membrane</keyword>
<dbReference type="AlphaFoldDB" id="A0A182LWU0"/>